<dbReference type="Gene3D" id="1.10.150.130">
    <property type="match status" value="1"/>
</dbReference>
<evidence type="ECO:0000259" key="5">
    <source>
        <dbReference type="PROSITE" id="PS51898"/>
    </source>
</evidence>
<dbReference type="Pfam" id="PF00589">
    <property type="entry name" value="Phage_integrase"/>
    <property type="match status" value="1"/>
</dbReference>
<dbReference type="PANTHER" id="PTHR30349">
    <property type="entry name" value="PHAGE INTEGRASE-RELATED"/>
    <property type="match status" value="1"/>
</dbReference>
<dbReference type="InterPro" id="IPR013762">
    <property type="entry name" value="Integrase-like_cat_sf"/>
</dbReference>
<geneLocation type="plasmid" evidence="8">
    <name>2</name>
</geneLocation>
<dbReference type="KEGG" id="ahk:NCTC10172_01426"/>
<dbReference type="STRING" id="1408416.GCA_000702765_01380"/>
<organism evidence="7 9">
    <name type="scientific">Acholeplasma hippikon</name>
    <dbReference type="NCBI Taxonomy" id="264636"/>
    <lineage>
        <taxon>Bacteria</taxon>
        <taxon>Bacillati</taxon>
        <taxon>Mycoplasmatota</taxon>
        <taxon>Mollicutes</taxon>
        <taxon>Acholeplasmatales</taxon>
        <taxon>Acholeplasmataceae</taxon>
        <taxon>Acholeplasma</taxon>
    </lineage>
</organism>
<proteinExistence type="inferred from homology"/>
<evidence type="ECO:0000256" key="3">
    <source>
        <dbReference type="ARBA" id="ARBA00023172"/>
    </source>
</evidence>
<gene>
    <name evidence="7" type="primary">xerD_2</name>
    <name evidence="8" type="synonym">xerD_3</name>
    <name evidence="7" type="ORF">NCTC10172_01201</name>
    <name evidence="8" type="ORF">NCTC10172_01426</name>
</gene>
<feature type="domain" description="Tyr recombinase" evidence="5">
    <location>
        <begin position="101"/>
        <end position="279"/>
    </location>
</feature>
<protein>
    <submittedName>
        <fullName evidence="7">Tyrosine recombinase XerD</fullName>
    </submittedName>
</protein>
<dbReference type="PROSITE" id="PS51900">
    <property type="entry name" value="CB"/>
    <property type="match status" value="1"/>
</dbReference>
<dbReference type="Proteomes" id="UP000290909">
    <property type="component" value="Plasmid 2"/>
</dbReference>
<dbReference type="SUPFAM" id="SSF56349">
    <property type="entry name" value="DNA breaking-rejoining enzymes"/>
    <property type="match status" value="1"/>
</dbReference>
<evidence type="ECO:0000256" key="1">
    <source>
        <dbReference type="ARBA" id="ARBA00008857"/>
    </source>
</evidence>
<feature type="domain" description="Core-binding (CB)" evidence="6">
    <location>
        <begin position="1"/>
        <end position="84"/>
    </location>
</feature>
<dbReference type="PANTHER" id="PTHR30349:SF41">
    <property type="entry name" value="INTEGRASE_RECOMBINASE PROTEIN MJ0367-RELATED"/>
    <property type="match status" value="1"/>
</dbReference>
<evidence type="ECO:0000313" key="9">
    <source>
        <dbReference type="Proteomes" id="UP000290909"/>
    </source>
</evidence>
<keyword evidence="9" id="KW-1185">Reference proteome</keyword>
<evidence type="ECO:0000259" key="6">
    <source>
        <dbReference type="PROSITE" id="PS51900"/>
    </source>
</evidence>
<keyword evidence="2 4" id="KW-0238">DNA-binding</keyword>
<dbReference type="EMBL" id="LR215050">
    <property type="protein sequence ID" value="VEU83149.1"/>
    <property type="molecule type" value="Genomic_DNA"/>
</dbReference>
<dbReference type="GO" id="GO:0003677">
    <property type="term" value="F:DNA binding"/>
    <property type="evidence" value="ECO:0007669"/>
    <property type="project" value="UniProtKB-UniRule"/>
</dbReference>
<evidence type="ECO:0000256" key="4">
    <source>
        <dbReference type="PROSITE-ProRule" id="PRU01248"/>
    </source>
</evidence>
<dbReference type="InterPro" id="IPR044068">
    <property type="entry name" value="CB"/>
</dbReference>
<evidence type="ECO:0000256" key="2">
    <source>
        <dbReference type="ARBA" id="ARBA00023125"/>
    </source>
</evidence>
<dbReference type="KEGG" id="ahk:NCTC10172_01201"/>
<dbReference type="GO" id="GO:0015074">
    <property type="term" value="P:DNA integration"/>
    <property type="evidence" value="ECO:0007669"/>
    <property type="project" value="InterPro"/>
</dbReference>
<sequence>MTIKELTEKHLNKIALELSKGTYEHYKSHYQHLVSWCEKNEVINVEDLTESKLTKYIFEMKEVCSNRTINMRIGNLQRCYRAFGIEFEYLQRIPKLKQRLVTYDYIELADIRRMRKYFYSLPMTERNIYEAAVFLILMETGCRRTELINIEKKNIDFEYNLIKFTKTKTFEDRIVPFKEKTAPIIQELCKMNTDKYLFVNPNTNKQMTKSDLENLMRKYKRKFNFEKFHAHMFRHSFATIMIDSGVDRKTLQRMTGHSDGKSLDRYIHIRQSKIMSDYKDKFLID</sequence>
<dbReference type="RefSeq" id="WP_035370111.1">
    <property type="nucleotide sequence ID" value="NZ_LR215050.1"/>
</dbReference>
<dbReference type="InterPro" id="IPR025269">
    <property type="entry name" value="SAM-like_dom"/>
</dbReference>
<dbReference type="CDD" id="cd00796">
    <property type="entry name" value="INT_Rci_Hp1_C"/>
    <property type="match status" value="1"/>
</dbReference>
<dbReference type="InterPro" id="IPR010998">
    <property type="entry name" value="Integrase_recombinase_N"/>
</dbReference>
<dbReference type="GO" id="GO:0006310">
    <property type="term" value="P:DNA recombination"/>
    <property type="evidence" value="ECO:0007669"/>
    <property type="project" value="UniProtKB-KW"/>
</dbReference>
<dbReference type="InterPro" id="IPR050090">
    <property type="entry name" value="Tyrosine_recombinase_XerCD"/>
</dbReference>
<dbReference type="AlphaFoldDB" id="A0A449BL30"/>
<reference evidence="7 9" key="1">
    <citation type="submission" date="2019-01" db="EMBL/GenBank/DDBJ databases">
        <authorList>
            <consortium name="Pathogen Informatics"/>
        </authorList>
    </citation>
    <scope>NUCLEOTIDE SEQUENCE [LARGE SCALE GENOMIC DNA]</scope>
    <source>
        <strain evidence="7 9">NCTC10172</strain>
        <plasmid evidence="9">2</plasmid>
    </source>
</reference>
<dbReference type="PROSITE" id="PS51898">
    <property type="entry name" value="TYR_RECOMBINASE"/>
    <property type="match status" value="1"/>
</dbReference>
<keyword evidence="3" id="KW-0233">DNA recombination</keyword>
<name>A0A449BL30_9MOLU</name>
<comment type="similarity">
    <text evidence="1">Belongs to the 'phage' integrase family.</text>
</comment>
<evidence type="ECO:0000313" key="7">
    <source>
        <dbReference type="EMBL" id="VEU83149.1"/>
    </source>
</evidence>
<dbReference type="Proteomes" id="UP000290909">
    <property type="component" value="Chromosome"/>
</dbReference>
<dbReference type="Gene3D" id="1.10.443.10">
    <property type="entry name" value="Intergrase catalytic core"/>
    <property type="match status" value="1"/>
</dbReference>
<dbReference type="Pfam" id="PF13102">
    <property type="entry name" value="Phage_int_SAM_5"/>
    <property type="match status" value="1"/>
</dbReference>
<dbReference type="EMBL" id="LR215051">
    <property type="protein sequence ID" value="VEU83354.1"/>
    <property type="molecule type" value="Genomic_DNA"/>
</dbReference>
<dbReference type="InterPro" id="IPR002104">
    <property type="entry name" value="Integrase_catalytic"/>
</dbReference>
<dbReference type="InterPro" id="IPR011010">
    <property type="entry name" value="DNA_brk_join_enz"/>
</dbReference>
<evidence type="ECO:0000313" key="8">
    <source>
        <dbReference type="EMBL" id="VEU83354.1"/>
    </source>
</evidence>
<keyword evidence="8" id="KW-0614">Plasmid</keyword>
<accession>A0A449BL30</accession>